<dbReference type="RefSeq" id="YP_009677037.1">
    <property type="nucleotide sequence ID" value="NC_043929.1"/>
</dbReference>
<dbReference type="HAMAP" id="MF_00642">
    <property type="entry name" value="PSII_PsbE"/>
    <property type="match status" value="1"/>
</dbReference>
<evidence type="ECO:0000256" key="13">
    <source>
        <dbReference type="RuleBase" id="RU000619"/>
    </source>
</evidence>
<protein>
    <recommendedName>
        <fullName evidence="12 13">Cytochrome b559 subunit alpha</fullName>
    </recommendedName>
    <alternativeName>
        <fullName evidence="12 14">PSII reaction center subunit V</fullName>
    </alternativeName>
</protein>
<dbReference type="NCBIfam" id="TIGR01332">
    <property type="entry name" value="cyt_b559_alpha"/>
    <property type="match status" value="1"/>
</dbReference>
<keyword evidence="8 12" id="KW-1133">Transmembrane helix</keyword>
<name>A0A514CPH2_9STRA</name>
<comment type="similarity">
    <text evidence="12 14">Belongs to the PsbE/PsbF family.</text>
</comment>
<dbReference type="InterPro" id="IPR006216">
    <property type="entry name" value="PSII_cyt_b559_CS"/>
</dbReference>
<evidence type="ECO:0000256" key="4">
    <source>
        <dbReference type="ARBA" id="ARBA00022617"/>
    </source>
</evidence>
<keyword evidence="2 12" id="KW-0813">Transport</keyword>
<evidence type="ECO:0000256" key="6">
    <source>
        <dbReference type="ARBA" id="ARBA00022723"/>
    </source>
</evidence>
<proteinExistence type="inferred from homology"/>
<evidence type="ECO:0000256" key="11">
    <source>
        <dbReference type="ARBA" id="ARBA00023276"/>
    </source>
</evidence>
<comment type="cofactor">
    <cofactor evidence="12">
        <name>heme b</name>
        <dbReference type="ChEBI" id="CHEBI:60344"/>
    </cofactor>
    <text evidence="12">With its partner (PsbF) binds heme. PSII binds additional chlorophylls, carotenoids and specific lipids.</text>
</comment>
<evidence type="ECO:0000256" key="8">
    <source>
        <dbReference type="ARBA" id="ARBA00022989"/>
    </source>
</evidence>
<comment type="subunit">
    <text evidence="12">Heterodimer of an alpha subunit and a beta subunit. PSII is composed of 1 copy each of membrane proteins PsbA, PsbB, PsbC, PsbD, PsbE, PsbF, PsbH, PsbI, PsbJ, PsbK, PsbL, PsbM, PsbT, PsbX, PsbY, PsbZ, Psb30/Ycf12, at least 3 peripheral proteins of the oxygen-evolving complex and a large number of cofactors. It forms dimeric complexes.</text>
</comment>
<evidence type="ECO:0000259" key="16">
    <source>
        <dbReference type="Pfam" id="PF00284"/>
    </source>
</evidence>
<comment type="subcellular location">
    <subcellularLocation>
        <location evidence="1">Membrane</location>
        <topology evidence="1">Single-pass membrane protein</topology>
    </subcellularLocation>
    <subcellularLocation>
        <location evidence="12 14">Plastid</location>
        <location evidence="12 14">Chloroplast thylakoid membrane</location>
        <topology evidence="12 14">Single-pass membrane protein</topology>
    </subcellularLocation>
</comment>
<dbReference type="InterPro" id="IPR006217">
    <property type="entry name" value="PSII_cyt_b559_asu"/>
</dbReference>
<evidence type="ECO:0000256" key="10">
    <source>
        <dbReference type="ARBA" id="ARBA00023136"/>
    </source>
</evidence>
<dbReference type="GO" id="GO:0009535">
    <property type="term" value="C:chloroplast thylakoid membrane"/>
    <property type="evidence" value="ECO:0007669"/>
    <property type="project" value="UniProtKB-SubCell"/>
</dbReference>
<keyword evidence="17" id="KW-0934">Plastid</keyword>
<dbReference type="InterPro" id="IPR013082">
    <property type="entry name" value="PSII_cytb559_asu_lum"/>
</dbReference>
<dbReference type="InterPro" id="IPR037025">
    <property type="entry name" value="PSII_cyt_b559_asu_sf"/>
</dbReference>
<dbReference type="Pfam" id="PF00283">
    <property type="entry name" value="Cytochrom_B559"/>
    <property type="match status" value="1"/>
</dbReference>
<keyword evidence="9 12" id="KW-0408">Iron</keyword>
<keyword evidence="12" id="KW-0793">Thylakoid</keyword>
<gene>
    <name evidence="12 17" type="primary">psbE</name>
</gene>
<evidence type="ECO:0000256" key="12">
    <source>
        <dbReference type="HAMAP-Rule" id="MF_00642"/>
    </source>
</evidence>
<dbReference type="Pfam" id="PF00284">
    <property type="entry name" value="Cytochrom_B559a"/>
    <property type="match status" value="1"/>
</dbReference>
<evidence type="ECO:0000256" key="3">
    <source>
        <dbReference type="ARBA" id="ARBA00022531"/>
    </source>
</evidence>
<keyword evidence="3 12" id="KW-0602">Photosynthesis</keyword>
<dbReference type="PANTHER" id="PTHR33391:SF9">
    <property type="entry name" value="CYTOCHROME B559 SUBUNIT BETA-RELATED"/>
    <property type="match status" value="1"/>
</dbReference>
<keyword evidence="7 12" id="KW-0249">Electron transport</keyword>
<evidence type="ECO:0000256" key="7">
    <source>
        <dbReference type="ARBA" id="ARBA00022982"/>
    </source>
</evidence>
<geneLocation type="chloroplast" evidence="17"/>
<feature type="transmembrane region" description="Helical" evidence="14">
    <location>
        <begin position="21"/>
        <end position="45"/>
    </location>
</feature>
<evidence type="ECO:0000256" key="1">
    <source>
        <dbReference type="ARBA" id="ARBA00004167"/>
    </source>
</evidence>
<evidence type="ECO:0000256" key="9">
    <source>
        <dbReference type="ARBA" id="ARBA00023004"/>
    </source>
</evidence>
<evidence type="ECO:0000313" key="17">
    <source>
        <dbReference type="EMBL" id="QDH81698.1"/>
    </source>
</evidence>
<evidence type="ECO:0000256" key="2">
    <source>
        <dbReference type="ARBA" id="ARBA00022448"/>
    </source>
</evidence>
<dbReference type="EMBL" id="MK561359">
    <property type="protein sequence ID" value="QDH81698.1"/>
    <property type="molecule type" value="Genomic_DNA"/>
</dbReference>
<keyword evidence="6 12" id="KW-0479">Metal-binding</keyword>
<dbReference type="GO" id="GO:0020037">
    <property type="term" value="F:heme binding"/>
    <property type="evidence" value="ECO:0007669"/>
    <property type="project" value="InterPro"/>
</dbReference>
<evidence type="ECO:0000256" key="14">
    <source>
        <dbReference type="RuleBase" id="RU004529"/>
    </source>
</evidence>
<dbReference type="PROSITE" id="PS00537">
    <property type="entry name" value="CYTOCHROME_B559"/>
    <property type="match status" value="1"/>
</dbReference>
<keyword evidence="10 12" id="KW-0472">Membrane</keyword>
<keyword evidence="5 12" id="KW-0812">Transmembrane</keyword>
<feature type="domain" description="Photosystem II cytochrome b559 N-terminal" evidence="15">
    <location>
        <begin position="7"/>
        <end position="35"/>
    </location>
</feature>
<dbReference type="GO" id="GO:0009055">
    <property type="term" value="F:electron transfer activity"/>
    <property type="evidence" value="ECO:0007669"/>
    <property type="project" value="UniProtKB-UniRule"/>
</dbReference>
<reference evidence="17" key="1">
    <citation type="submission" date="2019-02" db="EMBL/GenBank/DDBJ databases">
        <title>Dictyochophyceae plastid genomes reveal unusual variability of their organisation.</title>
        <authorList>
            <person name="Han K.Y."/>
            <person name="Maciszewski K."/>
            <person name="Graf L."/>
            <person name="Andersen R.A."/>
            <person name="Karnkowska A."/>
            <person name="Yoon H.S."/>
        </authorList>
    </citation>
    <scope>NUCLEOTIDE SEQUENCE</scope>
</reference>
<dbReference type="InterPro" id="IPR013081">
    <property type="entry name" value="PSII_cyt_b559_N"/>
</dbReference>
<keyword evidence="11 12" id="KW-0604">Photosystem II</keyword>
<dbReference type="SUPFAM" id="SSF161045">
    <property type="entry name" value="Cytochrome b559 subunits"/>
    <property type="match status" value="1"/>
</dbReference>
<feature type="domain" description="Photosystem II cytochrome b559 alpha subunit lumenal region" evidence="16">
    <location>
        <begin position="43"/>
        <end position="80"/>
    </location>
</feature>
<dbReference type="GO" id="GO:0005506">
    <property type="term" value="F:iron ion binding"/>
    <property type="evidence" value="ECO:0007669"/>
    <property type="project" value="UniProtKB-UniRule"/>
</dbReference>
<feature type="binding site" description="axial binding residue" evidence="12">
    <location>
        <position position="24"/>
    </location>
    <ligand>
        <name>heme</name>
        <dbReference type="ChEBI" id="CHEBI:30413"/>
        <note>ligand shared with beta subunit</note>
    </ligand>
    <ligandPart>
        <name>Fe</name>
        <dbReference type="ChEBI" id="CHEBI:18248"/>
    </ligandPart>
</feature>
<evidence type="ECO:0000256" key="5">
    <source>
        <dbReference type="ARBA" id="ARBA00022692"/>
    </source>
</evidence>
<dbReference type="PANTHER" id="PTHR33391">
    <property type="entry name" value="CYTOCHROME B559 SUBUNIT BETA-RELATED"/>
    <property type="match status" value="1"/>
</dbReference>
<sequence length="84" mass="9502">MSGGSTGERPFSDIITSIRYWIIHSITIPSLFVSGFLFIATGLAYDVFGTPRPNEYFTQDRQQVPLVNDRFSVKEELEELTKGL</sequence>
<dbReference type="GO" id="GO:0009539">
    <property type="term" value="C:photosystem II reaction center"/>
    <property type="evidence" value="ECO:0007669"/>
    <property type="project" value="InterPro"/>
</dbReference>
<dbReference type="GO" id="GO:0009767">
    <property type="term" value="P:photosynthetic electron transport chain"/>
    <property type="evidence" value="ECO:0007669"/>
    <property type="project" value="InterPro"/>
</dbReference>
<organism evidence="17">
    <name type="scientific">Octactis speculum</name>
    <dbReference type="NCBI Taxonomy" id="3111310"/>
    <lineage>
        <taxon>Eukaryota</taxon>
        <taxon>Sar</taxon>
        <taxon>Stramenopiles</taxon>
        <taxon>Ochrophyta</taxon>
        <taxon>Dictyochophyceae</taxon>
        <taxon>Dictyochales</taxon>
        <taxon>Dictyochaceae</taxon>
        <taxon>Octactis</taxon>
    </lineage>
</organism>
<accession>A0A514CPH2</accession>
<dbReference type="AlphaFoldDB" id="A0A514CPH2"/>
<dbReference type="Gene3D" id="1.20.5.860">
    <property type="entry name" value="Photosystem II cytochrome b559, alpha subunit"/>
    <property type="match status" value="1"/>
</dbReference>
<evidence type="ECO:0000259" key="15">
    <source>
        <dbReference type="Pfam" id="PF00283"/>
    </source>
</evidence>
<comment type="function">
    <text evidence="12 14">This b-type cytochrome is tightly associated with the reaction center of photosystem II (PSII). PSII is a light-driven water:plastoquinone oxidoreductase that uses light energy to abstract electrons from H(2)O, generating O(2) and a proton gradient subsequently used for ATP formation. It consists of a core antenna complex that captures photons, and an electron transfer chain that converts photonic excitation into a charge separation.</text>
</comment>
<keyword evidence="14 17" id="KW-0150">Chloroplast</keyword>
<dbReference type="GeneID" id="40868882"/>
<dbReference type="PIRSF" id="PIRSF000036">
    <property type="entry name" value="PsbE"/>
    <property type="match status" value="1"/>
</dbReference>
<keyword evidence="4 12" id="KW-0349">Heme</keyword>